<evidence type="ECO:0000256" key="1">
    <source>
        <dbReference type="ARBA" id="ARBA00004251"/>
    </source>
</evidence>
<keyword evidence="9" id="KW-1133">Transmembrane helix</keyword>
<keyword evidence="11" id="KW-0675">Receptor</keyword>
<dbReference type="SUPFAM" id="SSF56112">
    <property type="entry name" value="Protein kinase-like (PK-like)"/>
    <property type="match status" value="1"/>
</dbReference>
<dbReference type="FunFam" id="1.10.510.10:FF:000240">
    <property type="entry name" value="Lectin-domain containing receptor kinase A4.3"/>
    <property type="match status" value="1"/>
</dbReference>
<feature type="domain" description="Protein kinase" evidence="14">
    <location>
        <begin position="74"/>
        <end position="359"/>
    </location>
</feature>
<keyword evidence="5" id="KW-0812">Transmembrane</keyword>
<sequence>MVFHFRCFSIGYVTHDDTNERSVDNFYTAPSQLELRPDGSTPILQKEYVSSLDVRSSNLRVFTPDELKKATKKYDQSTFLGEGGFGSVHKGVIKRLEHPFDSIHVAVKRCKRGRKGLREWETEVNFLGKIKHQNLVKLIGYCNEDNGNESNWLLVYEYMPNGSLDAHLSANSKAPLSWGIRLKIAKDAATGLTYLHEGAGVDRQTIFRDFKPSNILLDSQMNAKLSDFGFVREGPRDGRTHISTTVVGTKGYAAPEYVQTGHLTAKVDVWSYGIFIEELITGRRPSAQNNSERTLKSISWICCCSGSEKLNLVADPRLKGKYSEKSMQKLSSIAEKCLVKDPKLRPTMRQVLEMVNKAIELENQQLLNGSQT</sequence>
<dbReference type="PROSITE" id="PS00107">
    <property type="entry name" value="PROTEIN_KINASE_ATP"/>
    <property type="match status" value="1"/>
</dbReference>
<keyword evidence="7 13" id="KW-0547">Nucleotide-binding</keyword>
<dbReference type="GO" id="GO:0005886">
    <property type="term" value="C:plasma membrane"/>
    <property type="evidence" value="ECO:0007669"/>
    <property type="project" value="UniProtKB-SubCell"/>
</dbReference>
<dbReference type="Gene3D" id="3.30.200.20">
    <property type="entry name" value="Phosphorylase Kinase, domain 1"/>
    <property type="match status" value="1"/>
</dbReference>
<dbReference type="InterPro" id="IPR000719">
    <property type="entry name" value="Prot_kinase_dom"/>
</dbReference>
<dbReference type="Pfam" id="PF00069">
    <property type="entry name" value="Pkinase"/>
    <property type="match status" value="1"/>
</dbReference>
<keyword evidence="16" id="KW-1185">Reference proteome</keyword>
<dbReference type="OrthoDB" id="4062651at2759"/>
<dbReference type="GO" id="GO:0005524">
    <property type="term" value="F:ATP binding"/>
    <property type="evidence" value="ECO:0007669"/>
    <property type="project" value="UniProtKB-UniRule"/>
</dbReference>
<evidence type="ECO:0000256" key="13">
    <source>
        <dbReference type="PROSITE-ProRule" id="PRU10141"/>
    </source>
</evidence>
<evidence type="ECO:0000256" key="2">
    <source>
        <dbReference type="ARBA" id="ARBA00008536"/>
    </source>
</evidence>
<evidence type="ECO:0000256" key="5">
    <source>
        <dbReference type="ARBA" id="ARBA00022692"/>
    </source>
</evidence>
<reference evidence="15 16" key="1">
    <citation type="journal article" date="2018" name="Mol. Plant">
        <title>The genome of Artemisia annua provides insight into the evolution of Asteraceae family and artemisinin biosynthesis.</title>
        <authorList>
            <person name="Shen Q."/>
            <person name="Zhang L."/>
            <person name="Liao Z."/>
            <person name="Wang S."/>
            <person name="Yan T."/>
            <person name="Shi P."/>
            <person name="Liu M."/>
            <person name="Fu X."/>
            <person name="Pan Q."/>
            <person name="Wang Y."/>
            <person name="Lv Z."/>
            <person name="Lu X."/>
            <person name="Zhang F."/>
            <person name="Jiang W."/>
            <person name="Ma Y."/>
            <person name="Chen M."/>
            <person name="Hao X."/>
            <person name="Li L."/>
            <person name="Tang Y."/>
            <person name="Lv G."/>
            <person name="Zhou Y."/>
            <person name="Sun X."/>
            <person name="Brodelius P.E."/>
            <person name="Rose J.K.C."/>
            <person name="Tang K."/>
        </authorList>
    </citation>
    <scope>NUCLEOTIDE SEQUENCE [LARGE SCALE GENOMIC DNA]</scope>
    <source>
        <strain evidence="16">cv. Huhao1</strain>
        <tissue evidence="15">Leaf</tissue>
    </source>
</reference>
<evidence type="ECO:0000313" key="15">
    <source>
        <dbReference type="EMBL" id="PWA73353.1"/>
    </source>
</evidence>
<evidence type="ECO:0000256" key="3">
    <source>
        <dbReference type="ARBA" id="ARBA00010217"/>
    </source>
</evidence>
<comment type="caution">
    <text evidence="15">The sequence shown here is derived from an EMBL/GenBank/DDBJ whole genome shotgun (WGS) entry which is preliminary data.</text>
</comment>
<keyword evidence="12" id="KW-0325">Glycoprotein</keyword>
<evidence type="ECO:0000256" key="8">
    <source>
        <dbReference type="ARBA" id="ARBA00022840"/>
    </source>
</evidence>
<dbReference type="GO" id="GO:0002229">
    <property type="term" value="P:defense response to oomycetes"/>
    <property type="evidence" value="ECO:0007669"/>
    <property type="project" value="UniProtKB-ARBA"/>
</dbReference>
<keyword evidence="4" id="KW-1003">Cell membrane</keyword>
<keyword evidence="15" id="KW-0808">Transferase</keyword>
<organism evidence="15 16">
    <name type="scientific">Artemisia annua</name>
    <name type="common">Sweet wormwood</name>
    <dbReference type="NCBI Taxonomy" id="35608"/>
    <lineage>
        <taxon>Eukaryota</taxon>
        <taxon>Viridiplantae</taxon>
        <taxon>Streptophyta</taxon>
        <taxon>Embryophyta</taxon>
        <taxon>Tracheophyta</taxon>
        <taxon>Spermatophyta</taxon>
        <taxon>Magnoliopsida</taxon>
        <taxon>eudicotyledons</taxon>
        <taxon>Gunneridae</taxon>
        <taxon>Pentapetalae</taxon>
        <taxon>asterids</taxon>
        <taxon>campanulids</taxon>
        <taxon>Asterales</taxon>
        <taxon>Asteraceae</taxon>
        <taxon>Asteroideae</taxon>
        <taxon>Anthemideae</taxon>
        <taxon>Artemisiinae</taxon>
        <taxon>Artemisia</taxon>
    </lineage>
</organism>
<dbReference type="PANTHER" id="PTHR45621">
    <property type="entry name" value="OS01G0588500 PROTEIN-RELATED"/>
    <property type="match status" value="1"/>
</dbReference>
<name>A0A2U1NIK9_ARTAN</name>
<dbReference type="PROSITE" id="PS50011">
    <property type="entry name" value="PROTEIN_KINASE_DOM"/>
    <property type="match status" value="1"/>
</dbReference>
<keyword evidence="8 13" id="KW-0067">ATP-binding</keyword>
<comment type="similarity">
    <text evidence="2">In the N-terminal section; belongs to the leguminous lectin family.</text>
</comment>
<accession>A0A2U1NIK9</accession>
<evidence type="ECO:0000256" key="9">
    <source>
        <dbReference type="ARBA" id="ARBA00022989"/>
    </source>
</evidence>
<dbReference type="InterPro" id="IPR050823">
    <property type="entry name" value="Plant_Ser_Thr_Prot_Kinase"/>
</dbReference>
<evidence type="ECO:0000256" key="7">
    <source>
        <dbReference type="ARBA" id="ARBA00022741"/>
    </source>
</evidence>
<dbReference type="STRING" id="35608.A0A2U1NIK9"/>
<evidence type="ECO:0000256" key="11">
    <source>
        <dbReference type="ARBA" id="ARBA00023170"/>
    </source>
</evidence>
<feature type="binding site" evidence="13">
    <location>
        <position position="108"/>
    </location>
    <ligand>
        <name>ATP</name>
        <dbReference type="ChEBI" id="CHEBI:30616"/>
    </ligand>
</feature>
<evidence type="ECO:0000256" key="10">
    <source>
        <dbReference type="ARBA" id="ARBA00023136"/>
    </source>
</evidence>
<proteinExistence type="inferred from homology"/>
<comment type="similarity">
    <text evidence="3">In the C-terminal section; belongs to the protein kinase superfamily. Ser/Thr protein kinase family.</text>
</comment>
<dbReference type="Proteomes" id="UP000245207">
    <property type="component" value="Unassembled WGS sequence"/>
</dbReference>
<dbReference type="InterPro" id="IPR017441">
    <property type="entry name" value="Protein_kinase_ATP_BS"/>
</dbReference>
<comment type="subcellular location">
    <subcellularLocation>
        <location evidence="1">Cell membrane</location>
        <topology evidence="1">Single-pass type I membrane protein</topology>
    </subcellularLocation>
</comment>
<dbReference type="AlphaFoldDB" id="A0A2U1NIK9"/>
<evidence type="ECO:0000256" key="12">
    <source>
        <dbReference type="ARBA" id="ARBA00023180"/>
    </source>
</evidence>
<keyword evidence="15" id="KW-0418">Kinase</keyword>
<gene>
    <name evidence="15" type="ORF">CTI12_AA091910</name>
</gene>
<evidence type="ECO:0000256" key="6">
    <source>
        <dbReference type="ARBA" id="ARBA00022729"/>
    </source>
</evidence>
<evidence type="ECO:0000256" key="4">
    <source>
        <dbReference type="ARBA" id="ARBA00022475"/>
    </source>
</evidence>
<evidence type="ECO:0000313" key="16">
    <source>
        <dbReference type="Proteomes" id="UP000245207"/>
    </source>
</evidence>
<protein>
    <submittedName>
        <fullName evidence="15">Protein kinase-like domain-containing protein</fullName>
    </submittedName>
</protein>
<keyword evidence="6" id="KW-0732">Signal</keyword>
<dbReference type="InterPro" id="IPR011009">
    <property type="entry name" value="Kinase-like_dom_sf"/>
</dbReference>
<evidence type="ECO:0000259" key="14">
    <source>
        <dbReference type="PROSITE" id="PS50011"/>
    </source>
</evidence>
<dbReference type="GO" id="GO:0004672">
    <property type="term" value="F:protein kinase activity"/>
    <property type="evidence" value="ECO:0007669"/>
    <property type="project" value="InterPro"/>
</dbReference>
<dbReference type="EMBL" id="PKPP01002749">
    <property type="protein sequence ID" value="PWA73353.1"/>
    <property type="molecule type" value="Genomic_DNA"/>
</dbReference>
<dbReference type="Gene3D" id="1.10.510.10">
    <property type="entry name" value="Transferase(Phosphotransferase) domain 1"/>
    <property type="match status" value="1"/>
</dbReference>
<keyword evidence="10" id="KW-0472">Membrane</keyword>